<gene>
    <name evidence="1" type="ORF">MNB_SV-13-1309</name>
</gene>
<name>A0A1W1CXP3_9ZZZZ</name>
<proteinExistence type="predicted"/>
<reference evidence="1" key="1">
    <citation type="submission" date="2016-10" db="EMBL/GenBank/DDBJ databases">
        <authorList>
            <person name="de Groot N.N."/>
        </authorList>
    </citation>
    <scope>NUCLEOTIDE SEQUENCE</scope>
</reference>
<sequence length="250" mass="28805">MKYFFLLYLSSLLLFSKVHYAKVEPYESIVIKSAVNALVLEVDLQSEGKLLKNKQIIHLDDSLDKIDLKSSQKSITLLEQMLDINKDIAQSLKHTVKRQEGYYQRLNRLSTASKTQKDNAYSAFSSAKTQYLGTREKMINLKKQIVDLEYKVKNLEDRIAKKTIIIEDKYLYKLLVGKGDFVNAGTALAEIKDISRAKLVLFLDEEDLEEISHKIIYLDDVKTDYKIAKIFLLIVLKFLLPNLKLSFLSS</sequence>
<dbReference type="EMBL" id="FPHM01000158">
    <property type="protein sequence ID" value="SFV70477.1"/>
    <property type="molecule type" value="Genomic_DNA"/>
</dbReference>
<evidence type="ECO:0000313" key="1">
    <source>
        <dbReference type="EMBL" id="SFV70477.1"/>
    </source>
</evidence>
<accession>A0A1W1CXP3</accession>
<protein>
    <recommendedName>
        <fullName evidence="2">HlyD family secretion protein</fullName>
    </recommendedName>
</protein>
<organism evidence="1">
    <name type="scientific">hydrothermal vent metagenome</name>
    <dbReference type="NCBI Taxonomy" id="652676"/>
    <lineage>
        <taxon>unclassified sequences</taxon>
        <taxon>metagenomes</taxon>
        <taxon>ecological metagenomes</taxon>
    </lineage>
</organism>
<dbReference type="AlphaFoldDB" id="A0A1W1CXP3"/>
<evidence type="ECO:0008006" key="2">
    <source>
        <dbReference type="Google" id="ProtNLM"/>
    </source>
</evidence>